<dbReference type="EMBL" id="SRXU01000003">
    <property type="protein sequence ID" value="TGX43211.1"/>
    <property type="molecule type" value="Genomic_DNA"/>
</dbReference>
<protein>
    <submittedName>
        <fullName evidence="1">Uncharacterized protein</fullName>
    </submittedName>
</protein>
<sequence length="176" mass="19565">MTAITDTIIAELVNAFPAIRPARFPLLVNSVSGDEPRAVQTDFADKDDWTKLRSEWLDTSPNGLGTALCFLSDEAIRFYIPAYLVADLIGSLRCVDPVDTLVHGLESTSHDQKIWPRKDATWTESAHARWGGLTQLQAMAIVHYLEWRAGRDTLGVDRGISEALTCYWYGRAAIGQ</sequence>
<proteinExistence type="predicted"/>
<dbReference type="InterPro" id="IPR046560">
    <property type="entry name" value="DUF6714"/>
</dbReference>
<keyword evidence="2" id="KW-1185">Reference proteome</keyword>
<name>A0A4S1WJ44_9SPHN</name>
<organism evidence="1 2">
    <name type="scientific">Sphingomonas naasensis</name>
    <dbReference type="NCBI Taxonomy" id="1344951"/>
    <lineage>
        <taxon>Bacteria</taxon>
        <taxon>Pseudomonadati</taxon>
        <taxon>Pseudomonadota</taxon>
        <taxon>Alphaproteobacteria</taxon>
        <taxon>Sphingomonadales</taxon>
        <taxon>Sphingomonadaceae</taxon>
        <taxon>Sphingomonas</taxon>
    </lineage>
</organism>
<dbReference type="Proteomes" id="UP000309848">
    <property type="component" value="Unassembled WGS sequence"/>
</dbReference>
<dbReference type="RefSeq" id="WP_135983863.1">
    <property type="nucleotide sequence ID" value="NZ_JAASQM010000002.1"/>
</dbReference>
<dbReference type="AlphaFoldDB" id="A0A4S1WJ44"/>
<dbReference type="Pfam" id="PF20461">
    <property type="entry name" value="DUF6714"/>
    <property type="match status" value="1"/>
</dbReference>
<comment type="caution">
    <text evidence="1">The sequence shown here is derived from an EMBL/GenBank/DDBJ whole genome shotgun (WGS) entry which is preliminary data.</text>
</comment>
<dbReference type="OrthoDB" id="7594768at2"/>
<reference evidence="1 2" key="1">
    <citation type="submission" date="2019-04" db="EMBL/GenBank/DDBJ databases">
        <title>Sphingomonas psychrotolerans sp. nov., isolated from soil in the Tianshan Mountains, Xinjiang, China.</title>
        <authorList>
            <person name="Luo Y."/>
            <person name="Sheng H."/>
        </authorList>
    </citation>
    <scope>NUCLEOTIDE SEQUENCE [LARGE SCALE GENOMIC DNA]</scope>
    <source>
        <strain evidence="1 2">KIS18-15</strain>
    </source>
</reference>
<gene>
    <name evidence="1" type="ORF">E5A74_08545</name>
</gene>
<evidence type="ECO:0000313" key="2">
    <source>
        <dbReference type="Proteomes" id="UP000309848"/>
    </source>
</evidence>
<evidence type="ECO:0000313" key="1">
    <source>
        <dbReference type="EMBL" id="TGX43211.1"/>
    </source>
</evidence>
<accession>A0A4S1WJ44</accession>